<dbReference type="Proteomes" id="UP000663193">
    <property type="component" value="Chromosome 13"/>
</dbReference>
<reference evidence="3" key="1">
    <citation type="journal article" date="2021" name="BMC Genomics">
        <title>Chromosome-level genome assembly and manually-curated proteome of model necrotroph Parastagonospora nodorum Sn15 reveals a genome-wide trove of candidate effector homologs, and redundancy of virulence-related functions within an accessory chromosome.</title>
        <authorList>
            <person name="Bertazzoni S."/>
            <person name="Jones D.A.B."/>
            <person name="Phan H.T."/>
            <person name="Tan K.-C."/>
            <person name="Hane J.K."/>
        </authorList>
    </citation>
    <scope>NUCLEOTIDE SEQUENCE [LARGE SCALE GENOMIC DNA]</scope>
    <source>
        <strain evidence="3">SN15 / ATCC MYA-4574 / FGSC 10173)</strain>
    </source>
</reference>
<name>A0A7U2FBQ9_PHANO</name>
<evidence type="ECO:0000256" key="1">
    <source>
        <dbReference type="SAM" id="MobiDB-lite"/>
    </source>
</evidence>
<evidence type="ECO:0000313" key="3">
    <source>
        <dbReference type="Proteomes" id="UP000663193"/>
    </source>
</evidence>
<protein>
    <submittedName>
        <fullName evidence="2">Uncharacterized protein</fullName>
    </submittedName>
</protein>
<sequence>MGWRGLSVSVSVWAKVVRQSPVRSAVRNPKTEQLQDGAAQSAFEKPAESGRATCRGSMLERSARLARYGPHMSLR</sequence>
<dbReference type="VEuPathDB" id="FungiDB:JI435_053530"/>
<dbReference type="EMBL" id="CP069035">
    <property type="protein sequence ID" value="QRD02384.1"/>
    <property type="molecule type" value="Genomic_DNA"/>
</dbReference>
<proteinExistence type="predicted"/>
<gene>
    <name evidence="2" type="ORF">JI435_053530</name>
</gene>
<evidence type="ECO:0000313" key="2">
    <source>
        <dbReference type="EMBL" id="QRD02384.1"/>
    </source>
</evidence>
<accession>A0A7U2FBQ9</accession>
<keyword evidence="3" id="KW-1185">Reference proteome</keyword>
<feature type="region of interest" description="Disordered" evidence="1">
    <location>
        <begin position="27"/>
        <end position="56"/>
    </location>
</feature>
<dbReference type="AlphaFoldDB" id="A0A7U2FBQ9"/>
<organism evidence="2 3">
    <name type="scientific">Phaeosphaeria nodorum (strain SN15 / ATCC MYA-4574 / FGSC 10173)</name>
    <name type="common">Glume blotch fungus</name>
    <name type="synonym">Parastagonospora nodorum</name>
    <dbReference type="NCBI Taxonomy" id="321614"/>
    <lineage>
        <taxon>Eukaryota</taxon>
        <taxon>Fungi</taxon>
        <taxon>Dikarya</taxon>
        <taxon>Ascomycota</taxon>
        <taxon>Pezizomycotina</taxon>
        <taxon>Dothideomycetes</taxon>
        <taxon>Pleosporomycetidae</taxon>
        <taxon>Pleosporales</taxon>
        <taxon>Pleosporineae</taxon>
        <taxon>Phaeosphaeriaceae</taxon>
        <taxon>Parastagonospora</taxon>
    </lineage>
</organism>